<feature type="transmembrane region" description="Helical" evidence="5">
    <location>
        <begin position="462"/>
        <end position="485"/>
    </location>
</feature>
<organism evidence="6 7">
    <name type="scientific">Coniella lustricola</name>
    <dbReference type="NCBI Taxonomy" id="2025994"/>
    <lineage>
        <taxon>Eukaryota</taxon>
        <taxon>Fungi</taxon>
        <taxon>Dikarya</taxon>
        <taxon>Ascomycota</taxon>
        <taxon>Pezizomycotina</taxon>
        <taxon>Sordariomycetes</taxon>
        <taxon>Sordariomycetidae</taxon>
        <taxon>Diaporthales</taxon>
        <taxon>Schizoparmaceae</taxon>
        <taxon>Coniella</taxon>
    </lineage>
</organism>
<dbReference type="InterPro" id="IPR011701">
    <property type="entry name" value="MFS"/>
</dbReference>
<feature type="transmembrane region" description="Helical" evidence="5">
    <location>
        <begin position="315"/>
        <end position="338"/>
    </location>
</feature>
<feature type="transmembrane region" description="Helical" evidence="5">
    <location>
        <begin position="140"/>
        <end position="165"/>
    </location>
</feature>
<keyword evidence="7" id="KW-1185">Reference proteome</keyword>
<dbReference type="Pfam" id="PF07690">
    <property type="entry name" value="MFS_1"/>
    <property type="match status" value="1"/>
</dbReference>
<feature type="transmembrane region" description="Helical" evidence="5">
    <location>
        <begin position="202"/>
        <end position="225"/>
    </location>
</feature>
<dbReference type="GO" id="GO:0022857">
    <property type="term" value="F:transmembrane transporter activity"/>
    <property type="evidence" value="ECO:0007669"/>
    <property type="project" value="InterPro"/>
</dbReference>
<dbReference type="EMBL" id="KZ678414">
    <property type="protein sequence ID" value="PSR90884.1"/>
    <property type="molecule type" value="Genomic_DNA"/>
</dbReference>
<feature type="transmembrane region" description="Helical" evidence="5">
    <location>
        <begin position="382"/>
        <end position="406"/>
    </location>
</feature>
<dbReference type="InParanoid" id="A0A2T3ACB1"/>
<feature type="transmembrane region" description="Helical" evidence="5">
    <location>
        <begin position="86"/>
        <end position="103"/>
    </location>
</feature>
<gene>
    <name evidence="6" type="ORF">BD289DRAFT_365400</name>
</gene>
<feature type="transmembrane region" description="Helical" evidence="5">
    <location>
        <begin position="359"/>
        <end position="376"/>
    </location>
</feature>
<keyword evidence="3 5" id="KW-1133">Transmembrane helix</keyword>
<keyword evidence="2 5" id="KW-0812">Transmembrane</keyword>
<sequence length="491" mass="52950">MDSPRLSNRPKGTVVAAVLSLLLLVNLAASLYQLPLNLVIEKRLCLDYYLEHDRSQIGAGRNIDEALCKIDPVQKGLGWIQGTMDTIWVVGDFVMTIPMGFVADRYGRRVVLWLNLLPRLCMLSWAGLVGYLEHDLPAKAIIAGPLLSFLGGDCVFNSMAYSLVAGVTDDNVLRASYFGYMSAISYVVNLLGPALASISMTAFLGLPFAVGIFLLLIAATVVRLVPDRNVTANKSSDEQAQPLLSSPILKAQQERPSLARSVLERFSALKKALQNHSRNFTLMLTTFLLTSLASSDTKLLVQYISKRYKWTFASAGYLLSGKAIFNFFFLALVVPRCIRFMSQSGSSTETTSASDRINVGLANMCLGVSIAGALAISLSATIWFLIPALLIYALGAALPIFTLSLLKSPSISGAQHSADNDVASFADEADTHIFSIVMLVKTLGSLIGAPLMAVVWVKAIDIGGIALGLPYFVSSACYIAATAVFNQIMIP</sequence>
<dbReference type="InterPro" id="IPR036259">
    <property type="entry name" value="MFS_trans_sf"/>
</dbReference>
<evidence type="ECO:0000256" key="1">
    <source>
        <dbReference type="ARBA" id="ARBA00004141"/>
    </source>
</evidence>
<evidence type="ECO:0000256" key="2">
    <source>
        <dbReference type="ARBA" id="ARBA00022692"/>
    </source>
</evidence>
<dbReference type="PANTHER" id="PTHR23507:SF8">
    <property type="entry name" value="MFS GENERAL SUBSTRATE TRANSPORTER"/>
    <property type="match status" value="1"/>
</dbReference>
<name>A0A2T3ACB1_9PEZI</name>
<accession>A0A2T3ACB1</accession>
<evidence type="ECO:0000256" key="5">
    <source>
        <dbReference type="SAM" id="Phobius"/>
    </source>
</evidence>
<dbReference type="PANTHER" id="PTHR23507">
    <property type="entry name" value="ZGC:174356"/>
    <property type="match status" value="1"/>
</dbReference>
<feature type="transmembrane region" description="Helical" evidence="5">
    <location>
        <begin position="433"/>
        <end position="456"/>
    </location>
</feature>
<feature type="transmembrane region" description="Helical" evidence="5">
    <location>
        <begin position="177"/>
        <end position="196"/>
    </location>
</feature>
<reference evidence="6 7" key="1">
    <citation type="journal article" date="2018" name="Mycol. Prog.">
        <title>Coniella lustricola, a new species from submerged detritus.</title>
        <authorList>
            <person name="Raudabaugh D.B."/>
            <person name="Iturriaga T."/>
            <person name="Carver A."/>
            <person name="Mondo S."/>
            <person name="Pangilinan J."/>
            <person name="Lipzen A."/>
            <person name="He G."/>
            <person name="Amirebrahimi M."/>
            <person name="Grigoriev I.V."/>
            <person name="Miller A.N."/>
        </authorList>
    </citation>
    <scope>NUCLEOTIDE SEQUENCE [LARGE SCALE GENOMIC DNA]</scope>
    <source>
        <strain evidence="6 7">B22-T-1</strain>
    </source>
</reference>
<protein>
    <submittedName>
        <fullName evidence="6">Major facilitator superfamily domain-containing protein</fullName>
    </submittedName>
</protein>
<evidence type="ECO:0000313" key="6">
    <source>
        <dbReference type="EMBL" id="PSR90884.1"/>
    </source>
</evidence>
<evidence type="ECO:0000256" key="4">
    <source>
        <dbReference type="ARBA" id="ARBA00023136"/>
    </source>
</evidence>
<dbReference type="AlphaFoldDB" id="A0A2T3ACB1"/>
<dbReference type="Proteomes" id="UP000241462">
    <property type="component" value="Unassembled WGS sequence"/>
</dbReference>
<feature type="transmembrane region" description="Helical" evidence="5">
    <location>
        <begin position="110"/>
        <end position="128"/>
    </location>
</feature>
<keyword evidence="4 5" id="KW-0472">Membrane</keyword>
<dbReference type="OrthoDB" id="10029326at2759"/>
<dbReference type="GO" id="GO:0016020">
    <property type="term" value="C:membrane"/>
    <property type="evidence" value="ECO:0007669"/>
    <property type="project" value="UniProtKB-SubCell"/>
</dbReference>
<comment type="subcellular location">
    <subcellularLocation>
        <location evidence="1">Membrane</location>
        <topology evidence="1">Multi-pass membrane protein</topology>
    </subcellularLocation>
</comment>
<dbReference type="SUPFAM" id="SSF103473">
    <property type="entry name" value="MFS general substrate transporter"/>
    <property type="match status" value="1"/>
</dbReference>
<dbReference type="Gene3D" id="1.20.1250.20">
    <property type="entry name" value="MFS general substrate transporter like domains"/>
    <property type="match status" value="1"/>
</dbReference>
<evidence type="ECO:0000256" key="3">
    <source>
        <dbReference type="ARBA" id="ARBA00022989"/>
    </source>
</evidence>
<evidence type="ECO:0000313" key="7">
    <source>
        <dbReference type="Proteomes" id="UP000241462"/>
    </source>
</evidence>
<proteinExistence type="predicted"/>